<proteinExistence type="predicted"/>
<dbReference type="EMBL" id="KZ110592">
    <property type="protein sequence ID" value="OSX66019.1"/>
    <property type="molecule type" value="Genomic_DNA"/>
</dbReference>
<name>A0A1X6NBJ5_9APHY</name>
<dbReference type="SMART" id="SM00225">
    <property type="entry name" value="BTB"/>
    <property type="match status" value="1"/>
</dbReference>
<dbReference type="Proteomes" id="UP000194127">
    <property type="component" value="Unassembled WGS sequence"/>
</dbReference>
<dbReference type="Gene3D" id="3.30.710.10">
    <property type="entry name" value="Potassium Channel Kv1.1, Chain A"/>
    <property type="match status" value="1"/>
</dbReference>
<dbReference type="OrthoDB" id="6359816at2759"/>
<evidence type="ECO:0000259" key="1">
    <source>
        <dbReference type="PROSITE" id="PS50097"/>
    </source>
</evidence>
<dbReference type="GeneID" id="36329060"/>
<evidence type="ECO:0000313" key="3">
    <source>
        <dbReference type="Proteomes" id="UP000194127"/>
    </source>
</evidence>
<feature type="domain" description="BTB" evidence="1">
    <location>
        <begin position="17"/>
        <end position="93"/>
    </location>
</feature>
<keyword evidence="3" id="KW-1185">Reference proteome</keyword>
<protein>
    <recommendedName>
        <fullName evidence="1">BTB domain-containing protein</fullName>
    </recommendedName>
</protein>
<dbReference type="InterPro" id="IPR000210">
    <property type="entry name" value="BTB/POZ_dom"/>
</dbReference>
<dbReference type="STRING" id="670580.A0A1X6NBJ5"/>
<sequence>MAQPAHSTHETYNSEDADVVIRSADGIIFRLHKTILKLTSPIFKDTFSIPCPSAADDGEERIDDLPVVPITESSVTFQALLRFVYPGVRQFDSLPTEYLTPLIKAARKYEMLDVAEHLEGILTASIRSTPLHAFAIACHLDLPEIARAAARQCVHGKLWPPSPSVPKELQLLPASTLYRLLYYYEQCCYTAVTIATDTAGTLIAIPPPEVGTELFLVRSRGKARAFVSLRALRARPCGGQNIWSGPWTY</sequence>
<organism evidence="2 3">
    <name type="scientific">Postia placenta MAD-698-R-SB12</name>
    <dbReference type="NCBI Taxonomy" id="670580"/>
    <lineage>
        <taxon>Eukaryota</taxon>
        <taxon>Fungi</taxon>
        <taxon>Dikarya</taxon>
        <taxon>Basidiomycota</taxon>
        <taxon>Agaricomycotina</taxon>
        <taxon>Agaricomycetes</taxon>
        <taxon>Polyporales</taxon>
        <taxon>Adustoporiaceae</taxon>
        <taxon>Rhodonia</taxon>
    </lineage>
</organism>
<dbReference type="InterPro" id="IPR011333">
    <property type="entry name" value="SKP1/BTB/POZ_sf"/>
</dbReference>
<dbReference type="Pfam" id="PF00651">
    <property type="entry name" value="BTB"/>
    <property type="match status" value="1"/>
</dbReference>
<dbReference type="SUPFAM" id="SSF54695">
    <property type="entry name" value="POZ domain"/>
    <property type="match status" value="1"/>
</dbReference>
<evidence type="ECO:0000313" key="2">
    <source>
        <dbReference type="EMBL" id="OSX66019.1"/>
    </source>
</evidence>
<gene>
    <name evidence="2" type="ORF">POSPLADRAFT_1131607</name>
</gene>
<accession>A0A1X6NBJ5</accession>
<dbReference type="PROSITE" id="PS50097">
    <property type="entry name" value="BTB"/>
    <property type="match status" value="1"/>
</dbReference>
<reference evidence="2 3" key="1">
    <citation type="submission" date="2017-04" db="EMBL/GenBank/DDBJ databases">
        <title>Genome Sequence of the Model Brown-Rot Fungus Postia placenta SB12.</title>
        <authorList>
            <consortium name="DOE Joint Genome Institute"/>
            <person name="Gaskell J."/>
            <person name="Kersten P."/>
            <person name="Larrondo L.F."/>
            <person name="Canessa P."/>
            <person name="Martinez D."/>
            <person name="Hibbett D."/>
            <person name="Schmoll M."/>
            <person name="Kubicek C.P."/>
            <person name="Martinez A.T."/>
            <person name="Yadav J."/>
            <person name="Master E."/>
            <person name="Magnuson J.K."/>
            <person name="James T."/>
            <person name="Yaver D."/>
            <person name="Berka R."/>
            <person name="Labutti K."/>
            <person name="Lipzen A."/>
            <person name="Aerts A."/>
            <person name="Barry K."/>
            <person name="Henrissat B."/>
            <person name="Blanchette R."/>
            <person name="Grigoriev I."/>
            <person name="Cullen D."/>
        </authorList>
    </citation>
    <scope>NUCLEOTIDE SEQUENCE [LARGE SCALE GENOMIC DNA]</scope>
    <source>
        <strain evidence="2 3">MAD-698-R-SB12</strain>
    </source>
</reference>
<dbReference type="CDD" id="cd18186">
    <property type="entry name" value="BTB_POZ_ZBTB_KLHL-like"/>
    <property type="match status" value="1"/>
</dbReference>
<dbReference type="RefSeq" id="XP_024342813.1">
    <property type="nucleotide sequence ID" value="XM_024484111.1"/>
</dbReference>
<dbReference type="AlphaFoldDB" id="A0A1X6NBJ5"/>